<name>A0A1S7Q0K0_9HYPH</name>
<gene>
    <name evidence="1" type="ORF">AGR3A_Cc370045</name>
</gene>
<accession>A0A1S7Q0K0</accession>
<dbReference type="RefSeq" id="WP_046798540.1">
    <property type="nucleotide sequence ID" value="NZ_LT009723.1"/>
</dbReference>
<sequence length="216" mass="24301">MSLKMTATGVQKLAEGIWRLDMPPHQVRLLGNPPSAMGERSILLLREGKYEPAAGTLEFDIGDASALNVGTQQETIVLLSTAEVSLVRREIEKPMDGYSISMPTGDREFLQLVQSKLPDPMQRAAAQLLEGVRKRYPGELKRGQSRNFSETPDNFWYVIVQPRAEELSVTVRGTVDHFSRVSKLEIKDDRGNTRFKVRGPNDVEAALELIFHARRR</sequence>
<dbReference type="Proteomes" id="UP000191988">
    <property type="component" value="Unassembled WGS sequence"/>
</dbReference>
<evidence type="ECO:0000313" key="2">
    <source>
        <dbReference type="Proteomes" id="UP000191988"/>
    </source>
</evidence>
<reference evidence="2" key="1">
    <citation type="submission" date="2016-01" db="EMBL/GenBank/DDBJ databases">
        <authorList>
            <person name="Regsiter A."/>
            <person name="william w."/>
        </authorList>
    </citation>
    <scope>NUCLEOTIDE SEQUENCE [LARGE SCALE GENOMIC DNA]</scope>
    <source>
        <strain evidence="2">CFBP 6623</strain>
    </source>
</reference>
<organism evidence="1 2">
    <name type="scientific">Agrobacterium tomkonis CFBP 6623</name>
    <dbReference type="NCBI Taxonomy" id="1183432"/>
    <lineage>
        <taxon>Bacteria</taxon>
        <taxon>Pseudomonadati</taxon>
        <taxon>Pseudomonadota</taxon>
        <taxon>Alphaproteobacteria</taxon>
        <taxon>Hyphomicrobiales</taxon>
        <taxon>Rhizobiaceae</taxon>
        <taxon>Rhizobium/Agrobacterium group</taxon>
        <taxon>Agrobacterium</taxon>
        <taxon>Agrobacterium tumefaciens complex</taxon>
    </lineage>
</organism>
<keyword evidence="2" id="KW-1185">Reference proteome</keyword>
<proteinExistence type="predicted"/>
<protein>
    <submittedName>
        <fullName evidence="1">Uncharacterized protein</fullName>
    </submittedName>
</protein>
<dbReference type="AlphaFoldDB" id="A0A1S7Q0K0"/>
<dbReference type="EMBL" id="FBWK01000031">
    <property type="protein sequence ID" value="CUX28996.1"/>
    <property type="molecule type" value="Genomic_DNA"/>
</dbReference>
<evidence type="ECO:0000313" key="1">
    <source>
        <dbReference type="EMBL" id="CUX28996.1"/>
    </source>
</evidence>